<dbReference type="GO" id="GO:0003676">
    <property type="term" value="F:nucleic acid binding"/>
    <property type="evidence" value="ECO:0007669"/>
    <property type="project" value="InterPro"/>
</dbReference>
<gene>
    <name evidence="2" type="ORF">TIFTF001_027083</name>
</gene>
<dbReference type="EMBL" id="BTGU01000074">
    <property type="protein sequence ID" value="GMN57985.1"/>
    <property type="molecule type" value="Genomic_DNA"/>
</dbReference>
<protein>
    <recommendedName>
        <fullName evidence="1">RNase H type-1 domain-containing protein</fullName>
    </recommendedName>
</protein>
<name>A0AA88DMQ6_FICCA</name>
<reference evidence="2" key="1">
    <citation type="submission" date="2023-07" db="EMBL/GenBank/DDBJ databases">
        <title>draft genome sequence of fig (Ficus carica).</title>
        <authorList>
            <person name="Takahashi T."/>
            <person name="Nishimura K."/>
        </authorList>
    </citation>
    <scope>NUCLEOTIDE SEQUENCE</scope>
</reference>
<dbReference type="Pfam" id="PF13456">
    <property type="entry name" value="RVT_3"/>
    <property type="match status" value="1"/>
</dbReference>
<dbReference type="InterPro" id="IPR002156">
    <property type="entry name" value="RNaseH_domain"/>
</dbReference>
<dbReference type="AlphaFoldDB" id="A0AA88DMQ6"/>
<evidence type="ECO:0000313" key="2">
    <source>
        <dbReference type="EMBL" id="GMN57985.1"/>
    </source>
</evidence>
<accession>A0AA88DMQ6</accession>
<proteinExistence type="predicted"/>
<sequence length="146" mass="15831">MVRNQQVFESRLASRMDILNRAGRVLGEYLLCNRIDITISSPTMQPVPRRTRLPYQVLLRVQGSFPPFLAGCLAAREGTRLVASCGFQNWVLESGAVNVVKAILSPASSAPEASVIDDIREVISQANSTGSVCYGPRQGNSLAHAC</sequence>
<feature type="domain" description="RNase H type-1" evidence="1">
    <location>
        <begin position="61"/>
        <end position="146"/>
    </location>
</feature>
<keyword evidence="3" id="KW-1185">Reference proteome</keyword>
<organism evidence="2 3">
    <name type="scientific">Ficus carica</name>
    <name type="common">Common fig</name>
    <dbReference type="NCBI Taxonomy" id="3494"/>
    <lineage>
        <taxon>Eukaryota</taxon>
        <taxon>Viridiplantae</taxon>
        <taxon>Streptophyta</taxon>
        <taxon>Embryophyta</taxon>
        <taxon>Tracheophyta</taxon>
        <taxon>Spermatophyta</taxon>
        <taxon>Magnoliopsida</taxon>
        <taxon>eudicotyledons</taxon>
        <taxon>Gunneridae</taxon>
        <taxon>Pentapetalae</taxon>
        <taxon>rosids</taxon>
        <taxon>fabids</taxon>
        <taxon>Rosales</taxon>
        <taxon>Moraceae</taxon>
        <taxon>Ficeae</taxon>
        <taxon>Ficus</taxon>
    </lineage>
</organism>
<evidence type="ECO:0000259" key="1">
    <source>
        <dbReference type="Pfam" id="PF13456"/>
    </source>
</evidence>
<dbReference type="GO" id="GO:0004523">
    <property type="term" value="F:RNA-DNA hybrid ribonuclease activity"/>
    <property type="evidence" value="ECO:0007669"/>
    <property type="project" value="InterPro"/>
</dbReference>
<comment type="caution">
    <text evidence="2">The sequence shown here is derived from an EMBL/GenBank/DDBJ whole genome shotgun (WGS) entry which is preliminary data.</text>
</comment>
<evidence type="ECO:0000313" key="3">
    <source>
        <dbReference type="Proteomes" id="UP001187192"/>
    </source>
</evidence>
<dbReference type="Proteomes" id="UP001187192">
    <property type="component" value="Unassembled WGS sequence"/>
</dbReference>